<evidence type="ECO:0000256" key="1">
    <source>
        <dbReference type="SAM" id="MobiDB-lite"/>
    </source>
</evidence>
<reference evidence="3" key="1">
    <citation type="journal article" date="2012" name="Science">
        <title>The Paleozoic origin of enzymatic lignin decomposition reconstructed from 31 fungal genomes.</title>
        <authorList>
            <person name="Floudas D."/>
            <person name="Binder M."/>
            <person name="Riley R."/>
            <person name="Barry K."/>
            <person name="Blanchette R.A."/>
            <person name="Henrissat B."/>
            <person name="Martinez A.T."/>
            <person name="Otillar R."/>
            <person name="Spatafora J.W."/>
            <person name="Yadav J.S."/>
            <person name="Aerts A."/>
            <person name="Benoit I."/>
            <person name="Boyd A."/>
            <person name="Carlson A."/>
            <person name="Copeland A."/>
            <person name="Coutinho P.M."/>
            <person name="de Vries R.P."/>
            <person name="Ferreira P."/>
            <person name="Findley K."/>
            <person name="Foster B."/>
            <person name="Gaskell J."/>
            <person name="Glotzer D."/>
            <person name="Gorecki P."/>
            <person name="Heitman J."/>
            <person name="Hesse C."/>
            <person name="Hori C."/>
            <person name="Igarashi K."/>
            <person name="Jurgens J.A."/>
            <person name="Kallen N."/>
            <person name="Kersten P."/>
            <person name="Kohler A."/>
            <person name="Kuees U."/>
            <person name="Kumar T.K.A."/>
            <person name="Kuo A."/>
            <person name="LaButti K."/>
            <person name="Larrondo L.F."/>
            <person name="Lindquist E."/>
            <person name="Ling A."/>
            <person name="Lombard V."/>
            <person name="Lucas S."/>
            <person name="Lundell T."/>
            <person name="Martin R."/>
            <person name="McLaughlin D.J."/>
            <person name="Morgenstern I."/>
            <person name="Morin E."/>
            <person name="Murat C."/>
            <person name="Nagy L.G."/>
            <person name="Nolan M."/>
            <person name="Ohm R.A."/>
            <person name="Patyshakuliyeva A."/>
            <person name="Rokas A."/>
            <person name="Ruiz-Duenas F.J."/>
            <person name="Sabat G."/>
            <person name="Salamov A."/>
            <person name="Samejima M."/>
            <person name="Schmutz J."/>
            <person name="Slot J.C."/>
            <person name="St John F."/>
            <person name="Stenlid J."/>
            <person name="Sun H."/>
            <person name="Sun S."/>
            <person name="Syed K."/>
            <person name="Tsang A."/>
            <person name="Wiebenga A."/>
            <person name="Young D."/>
            <person name="Pisabarro A."/>
            <person name="Eastwood D.C."/>
            <person name="Martin F."/>
            <person name="Cullen D."/>
            <person name="Grigoriev I.V."/>
            <person name="Hibbett D.S."/>
        </authorList>
    </citation>
    <scope>NUCLEOTIDE SEQUENCE [LARGE SCALE GENOMIC DNA]</scope>
    <source>
        <strain evidence="3">TFB10046</strain>
    </source>
</reference>
<proteinExistence type="predicted"/>
<protein>
    <submittedName>
        <fullName evidence="2">Uncharacterized protein</fullName>
    </submittedName>
</protein>
<keyword evidence="3" id="KW-1185">Reference proteome</keyword>
<feature type="compositionally biased region" description="Basic and acidic residues" evidence="1">
    <location>
        <begin position="90"/>
        <end position="101"/>
    </location>
</feature>
<evidence type="ECO:0000313" key="2">
    <source>
        <dbReference type="EMBL" id="EJD32394.1"/>
    </source>
</evidence>
<dbReference type="AlphaFoldDB" id="J0CQB1"/>
<evidence type="ECO:0000313" key="3">
    <source>
        <dbReference type="Proteomes" id="UP000006514"/>
    </source>
</evidence>
<accession>J0CQB1</accession>
<dbReference type="Proteomes" id="UP000006514">
    <property type="component" value="Unassembled WGS sequence"/>
</dbReference>
<feature type="region of interest" description="Disordered" evidence="1">
    <location>
        <begin position="83"/>
        <end position="117"/>
    </location>
</feature>
<dbReference type="EMBL" id="JH689017">
    <property type="protein sequence ID" value="EJD32394.1"/>
    <property type="molecule type" value="Genomic_DNA"/>
</dbReference>
<dbReference type="InParanoid" id="J0CQB1"/>
<name>J0CQB1_AURST</name>
<organism evidence="2 3">
    <name type="scientific">Auricularia subglabra (strain TFB-10046 / SS5)</name>
    <name type="common">White-rot fungus</name>
    <name type="synonym">Auricularia delicata (strain TFB10046)</name>
    <dbReference type="NCBI Taxonomy" id="717982"/>
    <lineage>
        <taxon>Eukaryota</taxon>
        <taxon>Fungi</taxon>
        <taxon>Dikarya</taxon>
        <taxon>Basidiomycota</taxon>
        <taxon>Agaricomycotina</taxon>
        <taxon>Agaricomycetes</taxon>
        <taxon>Auriculariales</taxon>
        <taxon>Auriculariaceae</taxon>
        <taxon>Auricularia</taxon>
    </lineage>
</organism>
<gene>
    <name evidence="2" type="ORF">AURDEDRAFT_132151</name>
</gene>
<sequence length="117" mass="12809">MATPKPSLLSALLRPNLWTDYLIGMVMVALTVDIEDTYRMFVTEMKLAVDRVEALGLGDIPTANAIQARVDRSQAHVLVPRDGAQAGNAHMDRGGHVDGRRHASGGSLRQLKTKTRF</sequence>
<dbReference type="KEGG" id="adl:AURDEDRAFT_132151"/>